<dbReference type="SUPFAM" id="SSF52058">
    <property type="entry name" value="L domain-like"/>
    <property type="match status" value="2"/>
</dbReference>
<dbReference type="Gene3D" id="3.80.10.10">
    <property type="entry name" value="Ribonuclease Inhibitor"/>
    <property type="match status" value="2"/>
</dbReference>
<sequence length="683" mass="75877">MMISWSLCLIFSLFNSLLTFASPAKQLCRSDQKNALLEFKSEFHFNGMAANEKTQRWTNTTDCCSWDSISCDIKTGNVVELNLWGSSLNGSLRSNSSLFRLQHLQSLSLSPNNLAGILPDSIGNFKYLKVLKLYGCSFFGNIPSSLGNLSYLTHLDLDGNDFTGELPESLSNLHQLTNLLLASSKLTGNFHHALLNLSELTAIDFSSNQFEGMLPSNMSSFSKLEYFDMSVNSFSGPIPSSLFMIPSLTRLNLEKNIFSGPVEIGNISSPSKLQELSLGGNNLSGPIPGSISKLRGLVDFSIFLHLKSLTLLDISHLNTRSMLDLSLFSNFTSLTLLHLSGNNLHISSTLHLPSPIGSLGLSSCNISEFPMFLRTQTGLARTSEWLWTLPGLGYLDISQNSFSGFEGTSDVIQRSPIEMLDISSNSFQDPFPLLPNSTRIVVASDNQSTLVLTNNNFSGSIPRCFENFNTTLSVLHLRNNSLSGNIPEEVFSASLISLDVGRNKLSGELPKSLINCTKLEFLNVEDNEVSDTFPFWLRMLPNLQIIVLRSNRFHGPIFSPGDSLSFPKLLIFDISENLFTGVLPLDYFAGWSTMSSVVYIAYDKLHRFIGFTFSNYHKSVVLANKGKEEERKQDEEKEEKDQVLSWIAAAIAYAPGVFCGFVIGHILSSYRHDWFLRIFRSFA</sequence>
<keyword evidence="5 7" id="KW-0472">Membrane</keyword>
<dbReference type="FunFam" id="3.80.10.10:FF:000400">
    <property type="entry name" value="Nuclear pore complex protein NUP107"/>
    <property type="match status" value="1"/>
</dbReference>
<feature type="domain" description="Leucine-rich repeat-containing N-terminal plant-type" evidence="9">
    <location>
        <begin position="30"/>
        <end position="72"/>
    </location>
</feature>
<keyword evidence="3 8" id="KW-0732">Signal</keyword>
<dbReference type="FunFam" id="3.80.10.10:FF:000383">
    <property type="entry name" value="Leucine-rich repeat receptor protein kinase EMS1"/>
    <property type="match status" value="1"/>
</dbReference>
<evidence type="ECO:0000313" key="11">
    <source>
        <dbReference type="EMBL" id="KAG2287246.1"/>
    </source>
</evidence>
<feature type="chain" id="PRO_5036459953" description="Leucine-rich repeat-containing N-terminal plant-type domain-containing protein" evidence="8">
    <location>
        <begin position="24"/>
        <end position="683"/>
    </location>
</feature>
<keyword evidence="12" id="KW-1185">Reference proteome</keyword>
<dbReference type="Pfam" id="PF08263">
    <property type="entry name" value="LRRNT_2"/>
    <property type="match status" value="1"/>
</dbReference>
<gene>
    <name evidence="11" type="ORF">Bca52824_046850</name>
</gene>
<dbReference type="GO" id="GO:0016020">
    <property type="term" value="C:membrane"/>
    <property type="evidence" value="ECO:0007669"/>
    <property type="project" value="UniProtKB-SubCell"/>
</dbReference>
<organism evidence="11 12">
    <name type="scientific">Brassica carinata</name>
    <name type="common">Ethiopian mustard</name>
    <name type="synonym">Abyssinian cabbage</name>
    <dbReference type="NCBI Taxonomy" id="52824"/>
    <lineage>
        <taxon>Eukaryota</taxon>
        <taxon>Viridiplantae</taxon>
        <taxon>Streptophyta</taxon>
        <taxon>Embryophyta</taxon>
        <taxon>Tracheophyta</taxon>
        <taxon>Spermatophyta</taxon>
        <taxon>Magnoliopsida</taxon>
        <taxon>eudicotyledons</taxon>
        <taxon>Gunneridae</taxon>
        <taxon>Pentapetalae</taxon>
        <taxon>rosids</taxon>
        <taxon>malvids</taxon>
        <taxon>Brassicales</taxon>
        <taxon>Brassicaceae</taxon>
        <taxon>Brassiceae</taxon>
        <taxon>Brassica</taxon>
    </lineage>
</organism>
<keyword evidence="7" id="KW-0812">Transmembrane</keyword>
<evidence type="ECO:0000256" key="5">
    <source>
        <dbReference type="ARBA" id="ARBA00023136"/>
    </source>
</evidence>
<evidence type="ECO:0000259" key="9">
    <source>
        <dbReference type="Pfam" id="PF08263"/>
    </source>
</evidence>
<keyword evidence="2" id="KW-0433">Leucine-rich repeat</keyword>
<feature type="transmembrane region" description="Helical" evidence="7">
    <location>
        <begin position="643"/>
        <end position="667"/>
    </location>
</feature>
<feature type="signal peptide" evidence="8">
    <location>
        <begin position="1"/>
        <end position="23"/>
    </location>
</feature>
<dbReference type="InterPro" id="IPR001611">
    <property type="entry name" value="Leu-rich_rpt"/>
</dbReference>
<evidence type="ECO:0000256" key="6">
    <source>
        <dbReference type="ARBA" id="ARBA00023170"/>
    </source>
</evidence>
<evidence type="ECO:0000259" key="10">
    <source>
        <dbReference type="Pfam" id="PF23598"/>
    </source>
</evidence>
<proteinExistence type="predicted"/>
<dbReference type="OrthoDB" id="442066at2759"/>
<comment type="caution">
    <text evidence="11">The sequence shown here is derived from an EMBL/GenBank/DDBJ whole genome shotgun (WGS) entry which is preliminary data.</text>
</comment>
<dbReference type="Proteomes" id="UP000886595">
    <property type="component" value="Unassembled WGS sequence"/>
</dbReference>
<dbReference type="Pfam" id="PF00560">
    <property type="entry name" value="LRR_1"/>
    <property type="match status" value="3"/>
</dbReference>
<evidence type="ECO:0000256" key="8">
    <source>
        <dbReference type="SAM" id="SignalP"/>
    </source>
</evidence>
<dbReference type="PANTHER" id="PTHR48065">
    <property type="entry name" value="OS10G0469600 PROTEIN"/>
    <property type="match status" value="1"/>
</dbReference>
<reference evidence="11 12" key="1">
    <citation type="submission" date="2020-02" db="EMBL/GenBank/DDBJ databases">
        <authorList>
            <person name="Ma Q."/>
            <person name="Huang Y."/>
            <person name="Song X."/>
            <person name="Pei D."/>
        </authorList>
    </citation>
    <scope>NUCLEOTIDE SEQUENCE [LARGE SCALE GENOMIC DNA]</scope>
    <source>
        <strain evidence="11">Sxm20200214</strain>
        <tissue evidence="11">Leaf</tissue>
    </source>
</reference>
<name>A0A8X7RF89_BRACI</name>
<dbReference type="InterPro" id="IPR055414">
    <property type="entry name" value="LRR_R13L4/SHOC2-like"/>
</dbReference>
<evidence type="ECO:0000313" key="12">
    <source>
        <dbReference type="Proteomes" id="UP000886595"/>
    </source>
</evidence>
<evidence type="ECO:0000256" key="1">
    <source>
        <dbReference type="ARBA" id="ARBA00004167"/>
    </source>
</evidence>
<feature type="domain" description="Disease resistance R13L4/SHOC-2-like LRR" evidence="10">
    <location>
        <begin position="95"/>
        <end position="281"/>
    </location>
</feature>
<dbReference type="PANTHER" id="PTHR48065:SF72">
    <property type="entry name" value="LEUCINE-RICH REPEAT-CONTAINING N-TERMINAL PLANT-TYPE DOMAIN-CONTAINING PROTEIN"/>
    <property type="match status" value="1"/>
</dbReference>
<dbReference type="Pfam" id="PF23598">
    <property type="entry name" value="LRR_14"/>
    <property type="match status" value="1"/>
</dbReference>
<dbReference type="EMBL" id="JAAMPC010000010">
    <property type="protein sequence ID" value="KAG2287246.1"/>
    <property type="molecule type" value="Genomic_DNA"/>
</dbReference>
<evidence type="ECO:0000256" key="4">
    <source>
        <dbReference type="ARBA" id="ARBA00022737"/>
    </source>
</evidence>
<dbReference type="AlphaFoldDB" id="A0A8X7RF89"/>
<dbReference type="InterPro" id="IPR013210">
    <property type="entry name" value="LRR_N_plant-typ"/>
</dbReference>
<protein>
    <recommendedName>
        <fullName evidence="13">Leucine-rich repeat-containing N-terminal plant-type domain-containing protein</fullName>
    </recommendedName>
</protein>
<keyword evidence="7" id="KW-1133">Transmembrane helix</keyword>
<evidence type="ECO:0000256" key="2">
    <source>
        <dbReference type="ARBA" id="ARBA00022614"/>
    </source>
</evidence>
<keyword evidence="6" id="KW-0675">Receptor</keyword>
<keyword evidence="4" id="KW-0677">Repeat</keyword>
<evidence type="ECO:0000256" key="7">
    <source>
        <dbReference type="SAM" id="Phobius"/>
    </source>
</evidence>
<dbReference type="InterPro" id="IPR032675">
    <property type="entry name" value="LRR_dom_sf"/>
</dbReference>
<evidence type="ECO:0008006" key="13">
    <source>
        <dbReference type="Google" id="ProtNLM"/>
    </source>
</evidence>
<evidence type="ECO:0000256" key="3">
    <source>
        <dbReference type="ARBA" id="ARBA00022729"/>
    </source>
</evidence>
<accession>A0A8X7RF89</accession>
<comment type="subcellular location">
    <subcellularLocation>
        <location evidence="1">Membrane</location>
        <topology evidence="1">Single-pass membrane protein</topology>
    </subcellularLocation>
</comment>